<accession>A0AAV3NPD9</accession>
<protein>
    <recommendedName>
        <fullName evidence="3">Protein PHLOEM PROTEIN 2-LIKE A10</fullName>
    </recommendedName>
</protein>
<dbReference type="EMBL" id="BAABME010015447">
    <property type="protein sequence ID" value="GAA0141232.1"/>
    <property type="molecule type" value="Genomic_DNA"/>
</dbReference>
<reference evidence="1 2" key="1">
    <citation type="submission" date="2024-01" db="EMBL/GenBank/DDBJ databases">
        <title>The complete chloroplast genome sequence of Lithospermum erythrorhizon: insights into the phylogenetic relationship among Boraginaceae species and the maternal lineages of purple gromwells.</title>
        <authorList>
            <person name="Okada T."/>
            <person name="Watanabe K."/>
        </authorList>
    </citation>
    <scope>NUCLEOTIDE SEQUENCE [LARGE SCALE GENOMIC DNA]</scope>
</reference>
<comment type="caution">
    <text evidence="1">The sequence shown here is derived from an EMBL/GenBank/DDBJ whole genome shotgun (WGS) entry which is preliminary data.</text>
</comment>
<dbReference type="InterPro" id="IPR019141">
    <property type="entry name" value="DUF2045"/>
</dbReference>
<dbReference type="AlphaFoldDB" id="A0AAV3NPD9"/>
<dbReference type="PANTHER" id="PTHR21477:SF31">
    <property type="entry name" value="PROTEIN PHLOEM PROTEIN 2-LIKE A10-LIKE"/>
    <property type="match status" value="1"/>
</dbReference>
<keyword evidence="2" id="KW-1185">Reference proteome</keyword>
<evidence type="ECO:0000313" key="2">
    <source>
        <dbReference type="Proteomes" id="UP001454036"/>
    </source>
</evidence>
<dbReference type="Proteomes" id="UP001454036">
    <property type="component" value="Unassembled WGS sequence"/>
</dbReference>
<organism evidence="1 2">
    <name type="scientific">Lithospermum erythrorhizon</name>
    <name type="common">Purple gromwell</name>
    <name type="synonym">Lithospermum officinale var. erythrorhizon</name>
    <dbReference type="NCBI Taxonomy" id="34254"/>
    <lineage>
        <taxon>Eukaryota</taxon>
        <taxon>Viridiplantae</taxon>
        <taxon>Streptophyta</taxon>
        <taxon>Embryophyta</taxon>
        <taxon>Tracheophyta</taxon>
        <taxon>Spermatophyta</taxon>
        <taxon>Magnoliopsida</taxon>
        <taxon>eudicotyledons</taxon>
        <taxon>Gunneridae</taxon>
        <taxon>Pentapetalae</taxon>
        <taxon>asterids</taxon>
        <taxon>lamiids</taxon>
        <taxon>Boraginales</taxon>
        <taxon>Boraginaceae</taxon>
        <taxon>Boraginoideae</taxon>
        <taxon>Lithospermeae</taxon>
        <taxon>Lithospermum</taxon>
    </lineage>
</organism>
<sequence>MDYSKTKRLLVYALGALCVTGYGAHRVYNMPAMIKKRKRLLKLLGAFVTVVEMVSDSAEVIAIILKDLNLYIQSDADQIPRSLKQISKISRSVELSESVTRITRAVTIGILAGYQYEVEEDGVKTSKTTLSDRVFDKLFSDAGSGFASLIVGSFAKNLVMACYDVLQYNKSSSHHTDHFDNLNQDYTTPQWVNVLCEDKVRALIGECIQRFVSTAVSVYLGKTMHINTYDVLFSGLTNPKHDRQVRDLLVSVCNGAVGTFVRTSYNVMTHSDADSNSNSITKLSSGRRKSVNDRPLMSNTLNGLSMMSSTLDLTGRATSETFISYMKLLIENITEILFKSGDLVQEEVIDMGAEAFKYASRRSSAVVTICLSLCLHILNSPWLLVHT</sequence>
<name>A0AAV3NPD9_LITER</name>
<evidence type="ECO:0008006" key="3">
    <source>
        <dbReference type="Google" id="ProtNLM"/>
    </source>
</evidence>
<evidence type="ECO:0000313" key="1">
    <source>
        <dbReference type="EMBL" id="GAA0141232.1"/>
    </source>
</evidence>
<gene>
    <name evidence="1" type="ORF">LIER_35356</name>
</gene>
<proteinExistence type="predicted"/>
<dbReference type="PANTHER" id="PTHR21477">
    <property type="entry name" value="ZGC:172139"/>
    <property type="match status" value="1"/>
</dbReference>